<evidence type="ECO:0000256" key="2">
    <source>
        <dbReference type="ARBA" id="ARBA00022679"/>
    </source>
</evidence>
<evidence type="ECO:0000256" key="4">
    <source>
        <dbReference type="ARBA" id="ARBA00022801"/>
    </source>
</evidence>
<dbReference type="FunFam" id="3.40.50.1000:FF:000025">
    <property type="entry name" value="HAD hydrolase, family IB"/>
    <property type="match status" value="1"/>
</dbReference>
<proteinExistence type="inferred from homology"/>
<accession>A0A1X1XLZ4</accession>
<dbReference type="NCBIfam" id="TIGR01490">
    <property type="entry name" value="HAD-SF-IB-hyp1"/>
    <property type="match status" value="1"/>
</dbReference>
<dbReference type="GO" id="GO:0016787">
    <property type="term" value="F:hydrolase activity"/>
    <property type="evidence" value="ECO:0007669"/>
    <property type="project" value="UniProtKB-KW"/>
</dbReference>
<evidence type="ECO:0000256" key="7">
    <source>
        <dbReference type="SAM" id="MobiDB-lite"/>
    </source>
</evidence>
<feature type="compositionally biased region" description="Basic residues" evidence="7">
    <location>
        <begin position="509"/>
        <end position="529"/>
    </location>
</feature>
<dbReference type="CDD" id="cd07989">
    <property type="entry name" value="LPLAT_AGPAT-like"/>
    <property type="match status" value="1"/>
</dbReference>
<dbReference type="InterPro" id="IPR006385">
    <property type="entry name" value="HAD_hydro_SerB1"/>
</dbReference>
<dbReference type="OrthoDB" id="25607at2"/>
<sequence length="583" mass="62825">MSAAEEQGAQRETRKPSRDLRLPGSVAEIMASPPGPKVGAFFDLDGTLVAGFTAVILTQERLRRRDVGVGELLGMVQAGLNHTLGRIEFEDLISKASSALAGRLIDDLEEIGERLFAQRIESRIYPEMRELVRAHVARGHTVVLSSSALTIQVNPVARFLGITNTLTNKFETNEDGMLTGGVAKPILWGPGKAAAVQRFAAEHDIDLKDSYFYADGDEDVALMYLVGNPRPTNPEGKMAAVAKRRGWPILKFNSRGGVGIRRQLRTLAGFSTMFPVAAGAVGIGLLTGSRRRGVNFFTSTFSQMLLATAGVHLNVIGKENLTARRPAVFIFNHRNQVDPVIAGALVRDNWVGVGKKELESDPIMGTLGKLLDGVFIDRDDPVAAVETLHTVEERAKKGLSIVIAPEGTRLDTTEVGPFKKGPFRIAMAVGIPIVPIVIRNAEIVASRNSTTINPGTVDVAVYPPIPVDDWTLDTLPERIAEVRQVYLDTLADWPVDELPEVGLYARAKKAAPKKGGRTRATRTSTKKAATKSATKTTAKRTQPRAPAKAKASPNTSKIDLKDAAAQRPTASSESSSSGSRGRP</sequence>
<dbReference type="Gene3D" id="3.40.50.1000">
    <property type="entry name" value="HAD superfamily/HAD-like"/>
    <property type="match status" value="1"/>
</dbReference>
<dbReference type="InterPro" id="IPR036412">
    <property type="entry name" value="HAD-like_sf"/>
</dbReference>
<gene>
    <name evidence="8" type="primary">plsC</name>
    <name evidence="8" type="ORF">MLAC_25610</name>
</gene>
<evidence type="ECO:0000313" key="8">
    <source>
        <dbReference type="EMBL" id="BBX97267.1"/>
    </source>
</evidence>
<keyword evidence="3" id="KW-0479">Metal-binding</keyword>
<keyword evidence="4" id="KW-0378">Hydrolase</keyword>
<evidence type="ECO:0000313" key="9">
    <source>
        <dbReference type="Proteomes" id="UP000466396"/>
    </source>
</evidence>
<evidence type="ECO:0000256" key="1">
    <source>
        <dbReference type="ARBA" id="ARBA00009184"/>
    </source>
</evidence>
<dbReference type="SUPFAM" id="SSF69593">
    <property type="entry name" value="Glycerol-3-phosphate (1)-acyltransferase"/>
    <property type="match status" value="1"/>
</dbReference>
<organism evidence="8 9">
    <name type="scientific">Mycobacterium lacus</name>
    <dbReference type="NCBI Taxonomy" id="169765"/>
    <lineage>
        <taxon>Bacteria</taxon>
        <taxon>Bacillati</taxon>
        <taxon>Actinomycetota</taxon>
        <taxon>Actinomycetes</taxon>
        <taxon>Mycobacteriales</taxon>
        <taxon>Mycobacteriaceae</taxon>
        <taxon>Mycobacterium</taxon>
    </lineage>
</organism>
<feature type="region of interest" description="Disordered" evidence="7">
    <location>
        <begin position="509"/>
        <end position="583"/>
    </location>
</feature>
<feature type="region of interest" description="Disordered" evidence="7">
    <location>
        <begin position="1"/>
        <end position="23"/>
    </location>
</feature>
<feature type="compositionally biased region" description="Basic and acidic residues" evidence="7">
    <location>
        <begin position="8"/>
        <end position="21"/>
    </location>
</feature>
<dbReference type="PANTHER" id="PTHR10434:SF66">
    <property type="entry name" value="PHOSPHOLIPID_GLYCEROL ACYLTRANSFERASE DOMAIN-CONTAINING PROTEIN"/>
    <property type="match status" value="1"/>
</dbReference>
<evidence type="ECO:0000256" key="6">
    <source>
        <dbReference type="ARBA" id="ARBA00023315"/>
    </source>
</evidence>
<dbReference type="Gene3D" id="1.20.1440.100">
    <property type="entry name" value="SG protein - dephosphorylation function"/>
    <property type="match status" value="1"/>
</dbReference>
<feature type="compositionally biased region" description="Low complexity" evidence="7">
    <location>
        <begin position="571"/>
        <end position="583"/>
    </location>
</feature>
<evidence type="ECO:0000256" key="3">
    <source>
        <dbReference type="ARBA" id="ARBA00022723"/>
    </source>
</evidence>
<dbReference type="GO" id="GO:0046872">
    <property type="term" value="F:metal ion binding"/>
    <property type="evidence" value="ECO:0007669"/>
    <property type="project" value="UniProtKB-KW"/>
</dbReference>
<dbReference type="AlphaFoldDB" id="A0A1X1XLZ4"/>
<evidence type="ECO:0000256" key="5">
    <source>
        <dbReference type="ARBA" id="ARBA00022842"/>
    </source>
</evidence>
<dbReference type="Pfam" id="PF01553">
    <property type="entry name" value="Acyltransferase"/>
    <property type="match status" value="1"/>
</dbReference>
<keyword evidence="9" id="KW-1185">Reference proteome</keyword>
<comment type="similarity">
    <text evidence="1">Belongs to the HAD-like hydrolase superfamily. SerB family.</text>
</comment>
<dbReference type="InterPro" id="IPR002123">
    <property type="entry name" value="Plipid/glycerol_acylTrfase"/>
</dbReference>
<dbReference type="RefSeq" id="WP_085162968.1">
    <property type="nucleotide sequence ID" value="NZ_AP022581.1"/>
</dbReference>
<dbReference type="Pfam" id="PF12710">
    <property type="entry name" value="HAD"/>
    <property type="match status" value="1"/>
</dbReference>
<dbReference type="GO" id="GO:0006654">
    <property type="term" value="P:phosphatidic acid biosynthetic process"/>
    <property type="evidence" value="ECO:0007669"/>
    <property type="project" value="TreeGrafter"/>
</dbReference>
<protein>
    <submittedName>
        <fullName evidence="8">L-3-phosphoserine phosphatase</fullName>
    </submittedName>
</protein>
<dbReference type="Proteomes" id="UP000466396">
    <property type="component" value="Chromosome"/>
</dbReference>
<dbReference type="NCBIfam" id="TIGR01488">
    <property type="entry name" value="HAD-SF-IB"/>
    <property type="match status" value="1"/>
</dbReference>
<dbReference type="GO" id="GO:0003841">
    <property type="term" value="F:1-acylglycerol-3-phosphate O-acyltransferase activity"/>
    <property type="evidence" value="ECO:0007669"/>
    <property type="project" value="TreeGrafter"/>
</dbReference>
<dbReference type="InterPro" id="IPR023214">
    <property type="entry name" value="HAD_sf"/>
</dbReference>
<dbReference type="KEGG" id="mlj:MLAC_25610"/>
<keyword evidence="5" id="KW-0460">Magnesium</keyword>
<dbReference type="STRING" id="169765.AWC15_09950"/>
<dbReference type="PANTHER" id="PTHR10434">
    <property type="entry name" value="1-ACYL-SN-GLYCEROL-3-PHOSPHATE ACYLTRANSFERASE"/>
    <property type="match status" value="1"/>
</dbReference>
<keyword evidence="6" id="KW-0012">Acyltransferase</keyword>
<reference evidence="8 9" key="1">
    <citation type="journal article" date="2019" name="Emerg. Microbes Infect.">
        <title>Comprehensive subspecies identification of 175 nontuberculous mycobacteria species based on 7547 genomic profiles.</title>
        <authorList>
            <person name="Matsumoto Y."/>
            <person name="Kinjo T."/>
            <person name="Motooka D."/>
            <person name="Nabeya D."/>
            <person name="Jung N."/>
            <person name="Uechi K."/>
            <person name="Horii T."/>
            <person name="Iida T."/>
            <person name="Fujita J."/>
            <person name="Nakamura S."/>
        </authorList>
    </citation>
    <scope>NUCLEOTIDE SEQUENCE [LARGE SCALE GENOMIC DNA]</scope>
    <source>
        <strain evidence="8 9">JCM 15657</strain>
    </source>
</reference>
<name>A0A1X1XLZ4_9MYCO</name>
<dbReference type="SUPFAM" id="SSF56784">
    <property type="entry name" value="HAD-like"/>
    <property type="match status" value="1"/>
</dbReference>
<dbReference type="EMBL" id="AP022581">
    <property type="protein sequence ID" value="BBX97267.1"/>
    <property type="molecule type" value="Genomic_DNA"/>
</dbReference>
<dbReference type="CDD" id="cd02612">
    <property type="entry name" value="HAD_PGPPase"/>
    <property type="match status" value="1"/>
</dbReference>
<keyword evidence="2" id="KW-0808">Transferase</keyword>
<dbReference type="SMART" id="SM00563">
    <property type="entry name" value="PlsC"/>
    <property type="match status" value="1"/>
</dbReference>